<name>A0A2L0H6G2_RHIFR</name>
<evidence type="ECO:0000313" key="2">
    <source>
        <dbReference type="Proteomes" id="UP000239340"/>
    </source>
</evidence>
<organism evidence="1 2">
    <name type="scientific">Rhizobium fredii</name>
    <name type="common">Sinorhizobium fredii</name>
    <dbReference type="NCBI Taxonomy" id="380"/>
    <lineage>
        <taxon>Bacteria</taxon>
        <taxon>Pseudomonadati</taxon>
        <taxon>Pseudomonadota</taxon>
        <taxon>Alphaproteobacteria</taxon>
        <taxon>Hyphomicrobiales</taxon>
        <taxon>Rhizobiaceae</taxon>
        <taxon>Sinorhizobium/Ensifer group</taxon>
        <taxon>Sinorhizobium</taxon>
    </lineage>
</organism>
<evidence type="ECO:0000313" key="1">
    <source>
        <dbReference type="EMBL" id="AUX76772.1"/>
    </source>
</evidence>
<gene>
    <name evidence="1" type="ORF">NXT3_CH02207</name>
</gene>
<reference evidence="1 2" key="1">
    <citation type="submission" date="2017-10" db="EMBL/GenBank/DDBJ databases">
        <title>Analysis of the genome sequences of Rhizobium populations associated to common bean (phaseolus vulgaris).</title>
        <authorList>
            <person name="Bustos P."/>
            <person name="Santamaria R.I."/>
            <person name="Miranda-Sanchez F."/>
            <person name="Perez-Carrascal O."/>
            <person name="Juarez S."/>
            <person name="Lozano L."/>
            <person name="Martinez-Flores I."/>
            <person name="Vinuesa P."/>
            <person name="Martinez-Romero E."/>
            <person name="Cevallos M.A."/>
            <person name="Romero D."/>
            <person name="Davila G."/>
            <person name="Gonzalez V."/>
        </authorList>
    </citation>
    <scope>NUCLEOTIDE SEQUENCE [LARGE SCALE GENOMIC DNA]</scope>
    <source>
        <strain evidence="1 2">NXT3</strain>
    </source>
</reference>
<sequence length="85" mass="9807">MKEEAIRILPFLFVAAAMTTGKAEAGSQSSNTSSNSSSNNGVVNERIVDTYCEDGYCERRVWRRTYREGRRGGEGEWRRYFYHED</sequence>
<dbReference type="Proteomes" id="UP000239340">
    <property type="component" value="Chromosome"/>
</dbReference>
<protein>
    <submittedName>
        <fullName evidence="1">Uncharacterized protein</fullName>
    </submittedName>
</protein>
<proteinExistence type="predicted"/>
<accession>A0A2L0H6G2</accession>
<dbReference type="EMBL" id="CP024307">
    <property type="protein sequence ID" value="AUX76772.1"/>
    <property type="molecule type" value="Genomic_DNA"/>
</dbReference>
<dbReference type="AlphaFoldDB" id="A0A2L0H6G2"/>